<keyword evidence="4" id="KW-1185">Reference proteome</keyword>
<proteinExistence type="predicted"/>
<gene>
    <name evidence="3" type="ORF">ACFQS8_03265</name>
</gene>
<evidence type="ECO:0000256" key="1">
    <source>
        <dbReference type="SAM" id="MobiDB-lite"/>
    </source>
</evidence>
<evidence type="ECO:0000313" key="3">
    <source>
        <dbReference type="EMBL" id="MFC7290625.1"/>
    </source>
</evidence>
<evidence type="ECO:0000313" key="4">
    <source>
        <dbReference type="Proteomes" id="UP001596492"/>
    </source>
</evidence>
<sequence>MNWILALFAFAGIMAVMSTIASVVVEAIHKGFALRGGGLQEMLRALHDGVVMPLDPEYPDVRQGLEGGASKRASQFAKQMTRSPAYGGKGRWWWLANIPVLNVFRRRFENLSKLQFVEQLTQTDYGQRLSSMSRPQVKQSLNRLVYEFDRYGAGQSEYFRARAKVLTTIVALLIVSLGNVNALAIYSHLATNQSALNGVLNTFSTEEALDGFIAQKVQEATFAQGQNGAATGMASTISSDFRILSNAGFPVGRDFFPYCDTPESPNCDVKTFTESVNLFGLYESKAIPRILTPEGFQWLLGMIATAGLIGLGATFWFNLFRAMASFALRNAGTGSAARVAPNEAKPYTVSGEVRRPRDFKGSLANPSAEPDLDLLTDAFLTVSGRDVNETVTGSSKSETANESPSVDFLKFKSPSIPVKQPNEGVTLGEMPSRPGPPPRQQVLSADTLQSPSGTQGSFRKYRG</sequence>
<dbReference type="EMBL" id="JBHTBR010000002">
    <property type="protein sequence ID" value="MFC7290625.1"/>
    <property type="molecule type" value="Genomic_DNA"/>
</dbReference>
<reference evidence="4" key="1">
    <citation type="journal article" date="2019" name="Int. J. Syst. Evol. Microbiol.">
        <title>The Global Catalogue of Microorganisms (GCM) 10K type strain sequencing project: providing services to taxonomists for standard genome sequencing and annotation.</title>
        <authorList>
            <consortium name="The Broad Institute Genomics Platform"/>
            <consortium name="The Broad Institute Genome Sequencing Center for Infectious Disease"/>
            <person name="Wu L."/>
            <person name="Ma J."/>
        </authorList>
    </citation>
    <scope>NUCLEOTIDE SEQUENCE [LARGE SCALE GENOMIC DNA]</scope>
    <source>
        <strain evidence="4">CCUG 51308</strain>
    </source>
</reference>
<feature type="compositionally biased region" description="Polar residues" evidence="1">
    <location>
        <begin position="441"/>
        <end position="457"/>
    </location>
</feature>
<feature type="transmembrane region" description="Helical" evidence="2">
    <location>
        <begin position="298"/>
        <end position="320"/>
    </location>
</feature>
<name>A0ABW2IIH1_9PROT</name>
<protein>
    <submittedName>
        <fullName evidence="3">Uncharacterized protein</fullName>
    </submittedName>
</protein>
<feature type="region of interest" description="Disordered" evidence="1">
    <location>
        <begin position="412"/>
        <end position="463"/>
    </location>
</feature>
<keyword evidence="2" id="KW-0472">Membrane</keyword>
<accession>A0ABW2IIH1</accession>
<dbReference type="RefSeq" id="WP_382165665.1">
    <property type="nucleotide sequence ID" value="NZ_JBHTBR010000002.1"/>
</dbReference>
<evidence type="ECO:0000256" key="2">
    <source>
        <dbReference type="SAM" id="Phobius"/>
    </source>
</evidence>
<keyword evidence="2" id="KW-0812">Transmembrane</keyword>
<keyword evidence="2" id="KW-1133">Transmembrane helix</keyword>
<comment type="caution">
    <text evidence="3">The sequence shown here is derived from an EMBL/GenBank/DDBJ whole genome shotgun (WGS) entry which is preliminary data.</text>
</comment>
<dbReference type="Proteomes" id="UP001596492">
    <property type="component" value="Unassembled WGS sequence"/>
</dbReference>
<organism evidence="3 4">
    <name type="scientific">Hirschia litorea</name>
    <dbReference type="NCBI Taxonomy" id="1199156"/>
    <lineage>
        <taxon>Bacteria</taxon>
        <taxon>Pseudomonadati</taxon>
        <taxon>Pseudomonadota</taxon>
        <taxon>Alphaproteobacteria</taxon>
        <taxon>Hyphomonadales</taxon>
        <taxon>Hyphomonadaceae</taxon>
        <taxon>Hirschia</taxon>
    </lineage>
</organism>